<name>A0A2P7NXD1_9PROT</name>
<dbReference type="RefSeq" id="WP_106706106.1">
    <property type="nucleotide sequence ID" value="NZ_PXXU01000009.1"/>
</dbReference>
<dbReference type="EMBL" id="PXXU01000009">
    <property type="protein sequence ID" value="PSJ18123.1"/>
    <property type="molecule type" value="Genomic_DNA"/>
</dbReference>
<dbReference type="Proteomes" id="UP000241912">
    <property type="component" value="Unassembled WGS sequence"/>
</dbReference>
<accession>A0A2P7NXD1</accession>
<comment type="caution">
    <text evidence="1">The sequence shown here is derived from an EMBL/GenBank/DDBJ whole genome shotgun (WGS) entry which is preliminary data.</text>
</comment>
<organism evidence="1 2">
    <name type="scientific">Nitrosomonas supralitoralis</name>
    <dbReference type="NCBI Taxonomy" id="2116706"/>
    <lineage>
        <taxon>Bacteria</taxon>
        <taxon>Pseudomonadati</taxon>
        <taxon>Pseudomonadota</taxon>
        <taxon>Betaproteobacteria</taxon>
        <taxon>Nitrosomonadales</taxon>
        <taxon>Nitrosomonadaceae</taxon>
        <taxon>Nitrosomonas</taxon>
    </lineage>
</organism>
<dbReference type="OrthoDB" id="8548325at2"/>
<dbReference type="AlphaFoldDB" id="A0A2P7NXD1"/>
<protein>
    <submittedName>
        <fullName evidence="1">Uncharacterized protein</fullName>
    </submittedName>
</protein>
<evidence type="ECO:0000313" key="1">
    <source>
        <dbReference type="EMBL" id="PSJ18123.1"/>
    </source>
</evidence>
<proteinExistence type="predicted"/>
<sequence>MKQFSIATDLNIDFPLNQRKNCNPFFEAGQLRRAKMHASRFIEALDIKRLLTPSMYQLLEASLILESTNTRVLAFYLKRTPANIRKEFEKICATLGRYEEFSKDFYKQPPP</sequence>
<keyword evidence="2" id="KW-1185">Reference proteome</keyword>
<reference evidence="1 2" key="1">
    <citation type="submission" date="2018-03" db="EMBL/GenBank/DDBJ databases">
        <title>Draft genome of Nitrosomonas supralitoralis APG5.</title>
        <authorList>
            <person name="Urakawa H."/>
            <person name="Lopez J.V."/>
        </authorList>
    </citation>
    <scope>NUCLEOTIDE SEQUENCE [LARGE SCALE GENOMIC DNA]</scope>
    <source>
        <strain evidence="1 2">APG5</strain>
    </source>
</reference>
<evidence type="ECO:0000313" key="2">
    <source>
        <dbReference type="Proteomes" id="UP000241912"/>
    </source>
</evidence>
<gene>
    <name evidence="1" type="ORF">C7H79_04510</name>
</gene>